<dbReference type="EMBL" id="JAHHIF010000035">
    <property type="protein sequence ID" value="MBW4547104.1"/>
    <property type="molecule type" value="Genomic_DNA"/>
</dbReference>
<dbReference type="GO" id="GO:0005886">
    <property type="term" value="C:plasma membrane"/>
    <property type="evidence" value="ECO:0007669"/>
    <property type="project" value="TreeGrafter"/>
</dbReference>
<dbReference type="InterPro" id="IPR036890">
    <property type="entry name" value="HATPase_C_sf"/>
</dbReference>
<dbReference type="PRINTS" id="PR00344">
    <property type="entry name" value="BCTRLSENSOR"/>
</dbReference>
<keyword evidence="5" id="KW-0808">Transferase</keyword>
<evidence type="ECO:0000256" key="7">
    <source>
        <dbReference type="ARBA" id="ARBA00022777"/>
    </source>
</evidence>
<keyword evidence="12" id="KW-0812">Transmembrane</keyword>
<dbReference type="Gene3D" id="1.10.287.130">
    <property type="match status" value="1"/>
</dbReference>
<evidence type="ECO:0000256" key="12">
    <source>
        <dbReference type="SAM" id="Phobius"/>
    </source>
</evidence>
<evidence type="ECO:0000256" key="1">
    <source>
        <dbReference type="ARBA" id="ARBA00000085"/>
    </source>
</evidence>
<sequence>MQPQELTASDRNTKINKLCPAQPSNEFPTSELTSRWKPKAGSWRIHQKIGYGYFLAIGIGFIGSLTGLIIADYYQGQGVEQLNDAHVQAQLLGNFKDAVIGAQLHSAHLASVVENSGHLQSEKAQFLGNVARSKKLRLQIERFIESDPAWLATDSTTLKALLQAYVASLNSYVQIIESSLQPIYQQPTKPEEVESVQKQLLLIIHGEEAMNLERLCTELTTILNTAQAQERQGGNVMEEAQGLEKLIIILSMLVSVAIASVVAFRTSRAISQPVVTVTQVAQEVARESNFSLRAPITTNDEIGSLATSLNQLIERVAERTQELQQAKEVAEAASHAKSRFLANMSHELRTPLNAIIGYSQLLQLDVQDLEINDQEFISDLQSINEAGKHLLELINDILDLSKIEAGKMALCLETFELKTLINNVVTTVKPLMENNGNALEIHCDEQLGTMYSDPTKLRQVLFNLLSNAAKFTKQGKITLTITHEPNDFVSSTSQELKSVVADKDCSLSQSHSSSTIGQEQSQNLESLAWIDFSVQDTGIGISDEQQQRLFQAFTQGDASTTRQYGGTGLGLAITHHFCQMMGGDIVVKSQVGEGSTFTVRLPVAVTI</sequence>
<dbReference type="PANTHER" id="PTHR43047:SF63">
    <property type="entry name" value="HISTIDINE KINASE"/>
    <property type="match status" value="1"/>
</dbReference>
<dbReference type="CDD" id="cd16922">
    <property type="entry name" value="HATPase_EvgS-ArcB-TorS-like"/>
    <property type="match status" value="1"/>
</dbReference>
<dbReference type="InterPro" id="IPR003661">
    <property type="entry name" value="HisK_dim/P_dom"/>
</dbReference>
<organism evidence="15 16">
    <name type="scientific">Symplocastrum torsivum CPER-KK1</name>
    <dbReference type="NCBI Taxonomy" id="450513"/>
    <lineage>
        <taxon>Bacteria</taxon>
        <taxon>Bacillati</taxon>
        <taxon>Cyanobacteriota</taxon>
        <taxon>Cyanophyceae</taxon>
        <taxon>Oscillatoriophycideae</taxon>
        <taxon>Oscillatoriales</taxon>
        <taxon>Microcoleaceae</taxon>
        <taxon>Symplocastrum</taxon>
    </lineage>
</organism>
<dbReference type="PROSITE" id="PS50109">
    <property type="entry name" value="HIS_KIN"/>
    <property type="match status" value="1"/>
</dbReference>
<dbReference type="Pfam" id="PF00672">
    <property type="entry name" value="HAMP"/>
    <property type="match status" value="1"/>
</dbReference>
<dbReference type="SUPFAM" id="SSF158472">
    <property type="entry name" value="HAMP domain-like"/>
    <property type="match status" value="1"/>
</dbReference>
<evidence type="ECO:0000256" key="5">
    <source>
        <dbReference type="ARBA" id="ARBA00022679"/>
    </source>
</evidence>
<keyword evidence="9" id="KW-0902">Two-component regulatory system</keyword>
<dbReference type="SMART" id="SM00387">
    <property type="entry name" value="HATPase_c"/>
    <property type="match status" value="1"/>
</dbReference>
<feature type="coiled-coil region" evidence="11">
    <location>
        <begin position="306"/>
        <end position="333"/>
    </location>
</feature>
<evidence type="ECO:0000256" key="11">
    <source>
        <dbReference type="SAM" id="Coils"/>
    </source>
</evidence>
<name>A0A951PQS8_9CYAN</name>
<dbReference type="GO" id="GO:0005524">
    <property type="term" value="F:ATP binding"/>
    <property type="evidence" value="ECO:0007669"/>
    <property type="project" value="UniProtKB-KW"/>
</dbReference>
<keyword evidence="11" id="KW-0175">Coiled coil</keyword>
<dbReference type="Gene3D" id="3.30.565.10">
    <property type="entry name" value="Histidine kinase-like ATPase, C-terminal domain"/>
    <property type="match status" value="1"/>
</dbReference>
<keyword evidence="12" id="KW-1133">Transmembrane helix</keyword>
<feature type="domain" description="HAMP" evidence="14">
    <location>
        <begin position="268"/>
        <end position="321"/>
    </location>
</feature>
<dbReference type="AlphaFoldDB" id="A0A951PQS8"/>
<evidence type="ECO:0000256" key="3">
    <source>
        <dbReference type="ARBA" id="ARBA00012438"/>
    </source>
</evidence>
<comment type="caution">
    <text evidence="15">The sequence shown here is derived from an EMBL/GenBank/DDBJ whole genome shotgun (WGS) entry which is preliminary data.</text>
</comment>
<evidence type="ECO:0000256" key="6">
    <source>
        <dbReference type="ARBA" id="ARBA00022741"/>
    </source>
</evidence>
<dbReference type="Pfam" id="PF02518">
    <property type="entry name" value="HATPase_c"/>
    <property type="match status" value="1"/>
</dbReference>
<protein>
    <recommendedName>
        <fullName evidence="3">histidine kinase</fullName>
        <ecNumber evidence="3">2.7.13.3</ecNumber>
    </recommendedName>
</protein>
<dbReference type="Proteomes" id="UP000753908">
    <property type="component" value="Unassembled WGS sequence"/>
</dbReference>
<dbReference type="SUPFAM" id="SSF55874">
    <property type="entry name" value="ATPase domain of HSP90 chaperone/DNA topoisomerase II/histidine kinase"/>
    <property type="match status" value="1"/>
</dbReference>
<dbReference type="EC" id="2.7.13.3" evidence="3"/>
<dbReference type="InterPro" id="IPR004358">
    <property type="entry name" value="Sig_transdc_His_kin-like_C"/>
</dbReference>
<dbReference type="GO" id="GO:0009927">
    <property type="term" value="F:histidine phosphotransfer kinase activity"/>
    <property type="evidence" value="ECO:0007669"/>
    <property type="project" value="TreeGrafter"/>
</dbReference>
<dbReference type="PROSITE" id="PS50885">
    <property type="entry name" value="HAMP"/>
    <property type="match status" value="1"/>
</dbReference>
<feature type="transmembrane region" description="Helical" evidence="12">
    <location>
        <begin position="51"/>
        <end position="71"/>
    </location>
</feature>
<evidence type="ECO:0000256" key="2">
    <source>
        <dbReference type="ARBA" id="ARBA00004370"/>
    </source>
</evidence>
<dbReference type="SUPFAM" id="SSF47384">
    <property type="entry name" value="Homodimeric domain of signal transducing histidine kinase"/>
    <property type="match status" value="1"/>
</dbReference>
<evidence type="ECO:0000256" key="9">
    <source>
        <dbReference type="ARBA" id="ARBA00023012"/>
    </source>
</evidence>
<dbReference type="InterPro" id="IPR005467">
    <property type="entry name" value="His_kinase_dom"/>
</dbReference>
<dbReference type="PANTHER" id="PTHR43047">
    <property type="entry name" value="TWO-COMPONENT HISTIDINE PROTEIN KINASE"/>
    <property type="match status" value="1"/>
</dbReference>
<keyword evidence="4" id="KW-0597">Phosphoprotein</keyword>
<dbReference type="SMART" id="SM00304">
    <property type="entry name" value="HAMP"/>
    <property type="match status" value="1"/>
</dbReference>
<dbReference type="Pfam" id="PF00512">
    <property type="entry name" value="HisKA"/>
    <property type="match status" value="1"/>
</dbReference>
<dbReference type="GO" id="GO:0000155">
    <property type="term" value="F:phosphorelay sensor kinase activity"/>
    <property type="evidence" value="ECO:0007669"/>
    <property type="project" value="InterPro"/>
</dbReference>
<dbReference type="SMART" id="SM00388">
    <property type="entry name" value="HisKA"/>
    <property type="match status" value="1"/>
</dbReference>
<reference evidence="15" key="2">
    <citation type="journal article" date="2022" name="Microbiol. Resour. Announc.">
        <title>Metagenome Sequencing to Explore Phylogenomics of Terrestrial Cyanobacteria.</title>
        <authorList>
            <person name="Ward R.D."/>
            <person name="Stajich J.E."/>
            <person name="Johansen J.R."/>
            <person name="Huntemann M."/>
            <person name="Clum A."/>
            <person name="Foster B."/>
            <person name="Foster B."/>
            <person name="Roux S."/>
            <person name="Palaniappan K."/>
            <person name="Varghese N."/>
            <person name="Mukherjee S."/>
            <person name="Reddy T.B.K."/>
            <person name="Daum C."/>
            <person name="Copeland A."/>
            <person name="Chen I.A."/>
            <person name="Ivanova N.N."/>
            <person name="Kyrpides N.C."/>
            <person name="Shapiro N."/>
            <person name="Eloe-Fadrosh E.A."/>
            <person name="Pietrasiak N."/>
        </authorList>
    </citation>
    <scope>NUCLEOTIDE SEQUENCE</scope>
    <source>
        <strain evidence="15">CPER-KK1</strain>
    </source>
</reference>
<evidence type="ECO:0000259" key="13">
    <source>
        <dbReference type="PROSITE" id="PS50109"/>
    </source>
</evidence>
<dbReference type="CDD" id="cd06225">
    <property type="entry name" value="HAMP"/>
    <property type="match status" value="1"/>
</dbReference>
<evidence type="ECO:0000259" key="14">
    <source>
        <dbReference type="PROSITE" id="PS50885"/>
    </source>
</evidence>
<reference evidence="15" key="1">
    <citation type="submission" date="2021-05" db="EMBL/GenBank/DDBJ databases">
        <authorList>
            <person name="Pietrasiak N."/>
            <person name="Ward R."/>
            <person name="Stajich J.E."/>
            <person name="Kurbessoian T."/>
        </authorList>
    </citation>
    <scope>NUCLEOTIDE SEQUENCE</scope>
    <source>
        <strain evidence="15">CPER-KK1</strain>
    </source>
</reference>
<evidence type="ECO:0000256" key="10">
    <source>
        <dbReference type="ARBA" id="ARBA00023136"/>
    </source>
</evidence>
<comment type="catalytic activity">
    <reaction evidence="1">
        <text>ATP + protein L-histidine = ADP + protein N-phospho-L-histidine.</text>
        <dbReference type="EC" id="2.7.13.3"/>
    </reaction>
</comment>
<evidence type="ECO:0000256" key="8">
    <source>
        <dbReference type="ARBA" id="ARBA00022840"/>
    </source>
</evidence>
<gene>
    <name evidence="15" type="ORF">KME25_22085</name>
</gene>
<keyword evidence="10 12" id="KW-0472">Membrane</keyword>
<evidence type="ECO:0000313" key="16">
    <source>
        <dbReference type="Proteomes" id="UP000753908"/>
    </source>
</evidence>
<proteinExistence type="predicted"/>
<keyword evidence="8" id="KW-0067">ATP-binding</keyword>
<feature type="domain" description="Histidine kinase" evidence="13">
    <location>
        <begin position="343"/>
        <end position="605"/>
    </location>
</feature>
<dbReference type="CDD" id="cd00082">
    <property type="entry name" value="HisKA"/>
    <property type="match status" value="1"/>
</dbReference>
<dbReference type="InterPro" id="IPR003660">
    <property type="entry name" value="HAMP_dom"/>
</dbReference>
<keyword evidence="7" id="KW-0418">Kinase</keyword>
<dbReference type="InterPro" id="IPR003594">
    <property type="entry name" value="HATPase_dom"/>
</dbReference>
<evidence type="ECO:0000313" key="15">
    <source>
        <dbReference type="EMBL" id="MBW4547104.1"/>
    </source>
</evidence>
<dbReference type="FunFam" id="1.10.287.130:FF:000038">
    <property type="entry name" value="Sensory transduction histidine kinase"/>
    <property type="match status" value="1"/>
</dbReference>
<keyword evidence="6" id="KW-0547">Nucleotide-binding</keyword>
<dbReference type="InterPro" id="IPR036097">
    <property type="entry name" value="HisK_dim/P_sf"/>
</dbReference>
<evidence type="ECO:0000256" key="4">
    <source>
        <dbReference type="ARBA" id="ARBA00022553"/>
    </source>
</evidence>
<comment type="subcellular location">
    <subcellularLocation>
        <location evidence="2">Membrane</location>
    </subcellularLocation>
</comment>
<accession>A0A951PQS8</accession>
<dbReference type="Gene3D" id="6.10.340.10">
    <property type="match status" value="1"/>
</dbReference>